<accession>A0A5Q4C5U0</accession>
<keyword evidence="2" id="KW-1185">Reference proteome</keyword>
<evidence type="ECO:0000313" key="2">
    <source>
        <dbReference type="Proteomes" id="UP000326340"/>
    </source>
</evidence>
<dbReference type="EMBL" id="PUHP01000047">
    <property type="protein sequence ID" value="TQN74226.1"/>
    <property type="molecule type" value="Genomic_DNA"/>
</dbReference>
<sequence>MFEEFRSCAVADATGKMVNTTGLENLIAYYETVLQGDEQEKPLGNIEFLYGQAIELAAKADIS</sequence>
<evidence type="ECO:0000313" key="1">
    <source>
        <dbReference type="EMBL" id="TQN74226.1"/>
    </source>
</evidence>
<dbReference type="Proteomes" id="UP000326340">
    <property type="component" value="Unassembled WGS sequence"/>
</dbReference>
<comment type="caution">
    <text evidence="1">The sequence shown here is derived from an EMBL/GenBank/DDBJ whole genome shotgun (WGS) entry which is preliminary data.</text>
</comment>
<name>A0A5Q4C5U0_9PEZI</name>
<proteinExistence type="predicted"/>
<reference evidence="1 2" key="1">
    <citation type="journal article" date="2019" name="Sci. Rep.">
        <title>Colletotrichum shisoi sp. nov., an anthracnose pathogen of Perilla frutescens in Japan: molecular phylogenetic, morphological and genomic evidence.</title>
        <authorList>
            <person name="Gan P."/>
            <person name="Tsushima A."/>
            <person name="Hiroyama R."/>
            <person name="Narusaka M."/>
            <person name="Takano Y."/>
            <person name="Narusaka Y."/>
            <person name="Kawaradani M."/>
            <person name="Damm U."/>
            <person name="Shirasu K."/>
        </authorList>
    </citation>
    <scope>NUCLEOTIDE SEQUENCE [LARGE SCALE GENOMIC DNA]</scope>
    <source>
        <strain evidence="1 2">PG-2018a</strain>
    </source>
</reference>
<protein>
    <submittedName>
        <fullName evidence="1">Uncharacterized protein</fullName>
    </submittedName>
</protein>
<dbReference type="OrthoDB" id="340227at2759"/>
<gene>
    <name evidence="1" type="ORF">CSHISOI_01208</name>
</gene>
<dbReference type="AlphaFoldDB" id="A0A5Q4C5U0"/>
<organism evidence="1 2">
    <name type="scientific">Colletotrichum shisoi</name>
    <dbReference type="NCBI Taxonomy" id="2078593"/>
    <lineage>
        <taxon>Eukaryota</taxon>
        <taxon>Fungi</taxon>
        <taxon>Dikarya</taxon>
        <taxon>Ascomycota</taxon>
        <taxon>Pezizomycotina</taxon>
        <taxon>Sordariomycetes</taxon>
        <taxon>Hypocreomycetidae</taxon>
        <taxon>Glomerellales</taxon>
        <taxon>Glomerellaceae</taxon>
        <taxon>Colletotrichum</taxon>
        <taxon>Colletotrichum destructivum species complex</taxon>
    </lineage>
</organism>